<dbReference type="RefSeq" id="WP_213165324.1">
    <property type="nucleotide sequence ID" value="NZ_CP058559.1"/>
</dbReference>
<dbReference type="EMBL" id="CP058559">
    <property type="protein sequence ID" value="QNO14960.1"/>
    <property type="molecule type" value="Genomic_DNA"/>
</dbReference>
<evidence type="ECO:0000256" key="1">
    <source>
        <dbReference type="SAM" id="Phobius"/>
    </source>
</evidence>
<gene>
    <name evidence="2" type="ORF">HYG86_09315</name>
</gene>
<name>A0A7G9W8E8_ALKCA</name>
<organism evidence="2 3">
    <name type="scientific">Alkalicella caledoniensis</name>
    <dbReference type="NCBI Taxonomy" id="2731377"/>
    <lineage>
        <taxon>Bacteria</taxon>
        <taxon>Bacillati</taxon>
        <taxon>Bacillota</taxon>
        <taxon>Clostridia</taxon>
        <taxon>Eubacteriales</taxon>
        <taxon>Proteinivoracaceae</taxon>
        <taxon>Alkalicella</taxon>
    </lineage>
</organism>
<evidence type="ECO:0000313" key="2">
    <source>
        <dbReference type="EMBL" id="QNO14960.1"/>
    </source>
</evidence>
<feature type="transmembrane region" description="Helical" evidence="1">
    <location>
        <begin position="38"/>
        <end position="61"/>
    </location>
</feature>
<keyword evidence="1" id="KW-0472">Membrane</keyword>
<dbReference type="Proteomes" id="UP000516160">
    <property type="component" value="Chromosome"/>
</dbReference>
<reference evidence="2 3" key="1">
    <citation type="submission" date="2020-07" db="EMBL/GenBank/DDBJ databases">
        <title>Alkalicella. sp. LB2 genome.</title>
        <authorList>
            <person name="Postec A."/>
            <person name="Quemeneur M."/>
        </authorList>
    </citation>
    <scope>NUCLEOTIDE SEQUENCE [LARGE SCALE GENOMIC DNA]</scope>
    <source>
        <strain evidence="2 3">LB2</strain>
    </source>
</reference>
<dbReference type="AlphaFoldDB" id="A0A7G9W8E8"/>
<evidence type="ECO:0000313" key="3">
    <source>
        <dbReference type="Proteomes" id="UP000516160"/>
    </source>
</evidence>
<protein>
    <submittedName>
        <fullName evidence="2">Uncharacterized protein</fullName>
    </submittedName>
</protein>
<dbReference type="KEGG" id="acae:HYG86_09315"/>
<keyword evidence="1" id="KW-1133">Transmembrane helix</keyword>
<keyword evidence="1" id="KW-0812">Transmembrane</keyword>
<sequence length="188" mass="21319">MKSYLRNFFGSPSNFIAFAVGLAPSVLLWVVAPEKTVSYGLFLIFMLIMFLIIWFLAFIIIKKSEEMNLLSQKLDVPSNPNLKIIQCINGICLCEKSELLSTDSIVSIFMKELVFENLVGYGVVINVQQDGYVQIKPTKLENTILDEDPLKNIDFIHILNLNKADIIIKPTISVEVIKDYQVKNKEVS</sequence>
<feature type="transmembrane region" description="Helical" evidence="1">
    <location>
        <begin position="12"/>
        <end position="32"/>
    </location>
</feature>
<proteinExistence type="predicted"/>
<accession>A0A7G9W8E8</accession>
<keyword evidence="3" id="KW-1185">Reference proteome</keyword>